<dbReference type="InterPro" id="IPR001932">
    <property type="entry name" value="PPM-type_phosphatase-like_dom"/>
</dbReference>
<dbReference type="Proteomes" id="UP000216943">
    <property type="component" value="Unassembled WGS sequence"/>
</dbReference>
<dbReference type="InterPro" id="IPR036457">
    <property type="entry name" value="PPM-type-like_dom_sf"/>
</dbReference>
<dbReference type="SMART" id="SM00332">
    <property type="entry name" value="PP2Cc"/>
    <property type="match status" value="1"/>
</dbReference>
<dbReference type="GO" id="GO:0004722">
    <property type="term" value="F:protein serine/threonine phosphatase activity"/>
    <property type="evidence" value="ECO:0007669"/>
    <property type="project" value="InterPro"/>
</dbReference>
<evidence type="ECO:0000259" key="1">
    <source>
        <dbReference type="PROSITE" id="PS51746"/>
    </source>
</evidence>
<dbReference type="AlphaFoldDB" id="A0A269TK45"/>
<dbReference type="InterPro" id="IPR015655">
    <property type="entry name" value="PP2C"/>
</dbReference>
<comment type="caution">
    <text evidence="2">The sequence shown here is derived from an EMBL/GenBank/DDBJ whole genome shotgun (WGS) entry which is preliminary data.</text>
</comment>
<dbReference type="OrthoDB" id="9801841at2"/>
<protein>
    <submittedName>
        <fullName evidence="2">Protein phosphatase</fullName>
    </submittedName>
</protein>
<dbReference type="SMART" id="SM00331">
    <property type="entry name" value="PP2C_SIG"/>
    <property type="match status" value="1"/>
</dbReference>
<reference evidence="3" key="1">
    <citation type="submission" date="2017-08" db="EMBL/GenBank/DDBJ databases">
        <authorList>
            <person name="Alvarez-Ponce D."/>
            <person name="Weitzman C.L."/>
            <person name="Tillett R.L."/>
            <person name="Sandmeier F.C."/>
            <person name="Tracy C.R."/>
        </authorList>
    </citation>
    <scope>NUCLEOTIDE SEQUENCE [LARGE SCALE GENOMIC DNA]</scope>
    <source>
        <strain evidence="3">723</strain>
    </source>
</reference>
<sequence>MNFYKHTDVGVVRAENQDRADYFEKGNVALAILCDGMGGHYGGSIASSITIDVFKNHFENQPPKESENLYNWFERGLRAARERMIIEAGNSVEKIDMGTTVVAALFFINSRKIFIFNVGDSRAYVYNGLLHQVSIDHNLMNYYIRNEKMKPEEAAKILSATALTSALGPQKKTNLEVFEINEDSKVKALILTSDGVHDYIQKPMFEQVIASNSSLEVKSKELIKKAILGKSTDNLTVLIVEVK</sequence>
<dbReference type="PROSITE" id="PS51746">
    <property type="entry name" value="PPM_2"/>
    <property type="match status" value="1"/>
</dbReference>
<proteinExistence type="predicted"/>
<dbReference type="SUPFAM" id="SSF81606">
    <property type="entry name" value="PP2C-like"/>
    <property type="match status" value="1"/>
</dbReference>
<dbReference type="Pfam" id="PF13672">
    <property type="entry name" value="PP2C_2"/>
    <property type="match status" value="1"/>
</dbReference>
<dbReference type="Gene3D" id="3.60.40.10">
    <property type="entry name" value="PPM-type phosphatase domain"/>
    <property type="match status" value="1"/>
</dbReference>
<dbReference type="CDD" id="cd00143">
    <property type="entry name" value="PP2Cc"/>
    <property type="match status" value="1"/>
</dbReference>
<name>A0A269TK45_9BACT</name>
<feature type="domain" description="PPM-type phosphatase" evidence="1">
    <location>
        <begin position="2"/>
        <end position="242"/>
    </location>
</feature>
<evidence type="ECO:0000313" key="3">
    <source>
        <dbReference type="Proteomes" id="UP000216943"/>
    </source>
</evidence>
<dbReference type="EMBL" id="NQNY01000001">
    <property type="protein sequence ID" value="PAK21751.1"/>
    <property type="molecule type" value="Genomic_DNA"/>
</dbReference>
<organism evidence="2 3">
    <name type="scientific">Mycoplasmopsis agassizii</name>
    <dbReference type="NCBI Taxonomy" id="33922"/>
    <lineage>
        <taxon>Bacteria</taxon>
        <taxon>Bacillati</taxon>
        <taxon>Mycoplasmatota</taxon>
        <taxon>Mycoplasmoidales</taxon>
        <taxon>Metamycoplasmataceae</taxon>
        <taxon>Mycoplasmopsis</taxon>
    </lineage>
</organism>
<accession>A0A269TK45</accession>
<evidence type="ECO:0000313" key="2">
    <source>
        <dbReference type="EMBL" id="PAK21751.1"/>
    </source>
</evidence>
<dbReference type="RefSeq" id="WP_095334408.1">
    <property type="nucleotide sequence ID" value="NZ_NQNY01000001.1"/>
</dbReference>
<gene>
    <name evidence="2" type="ORF">CJJ23_00195</name>
</gene>
<dbReference type="PANTHER" id="PTHR47992">
    <property type="entry name" value="PROTEIN PHOSPHATASE"/>
    <property type="match status" value="1"/>
</dbReference>